<evidence type="ECO:0000313" key="2">
    <source>
        <dbReference type="EMBL" id="MCH86989.1"/>
    </source>
</evidence>
<feature type="region of interest" description="Disordered" evidence="1">
    <location>
        <begin position="49"/>
        <end position="75"/>
    </location>
</feature>
<sequence>FKWELEKRAHQVFILHFALKKRAFIEEIHEKQEQVKEWLQNLGIGEHTTMEQVDEEGDDETVPLQTDESAKNRDVPSSAALPIIRPALGRQHSIADRAKSAMQGYLNHFLGNISIVNSPEVCYTIVDYTVDDDKLYCTHWILDVK</sequence>
<dbReference type="Proteomes" id="UP000265520">
    <property type="component" value="Unassembled WGS sequence"/>
</dbReference>
<feature type="non-terminal residue" evidence="2">
    <location>
        <position position="145"/>
    </location>
</feature>
<evidence type="ECO:0000256" key="1">
    <source>
        <dbReference type="SAM" id="MobiDB-lite"/>
    </source>
</evidence>
<accession>A0A392MIV0</accession>
<comment type="caution">
    <text evidence="2">The sequence shown here is derived from an EMBL/GenBank/DDBJ whole genome shotgun (WGS) entry which is preliminary data.</text>
</comment>
<reference evidence="2 3" key="1">
    <citation type="journal article" date="2018" name="Front. Plant Sci.">
        <title>Red Clover (Trifolium pratense) and Zigzag Clover (T. medium) - A Picture of Genomic Similarities and Differences.</title>
        <authorList>
            <person name="Dluhosova J."/>
            <person name="Istvanek J."/>
            <person name="Nedelnik J."/>
            <person name="Repkova J."/>
        </authorList>
    </citation>
    <scope>NUCLEOTIDE SEQUENCE [LARGE SCALE GENOMIC DNA]</scope>
    <source>
        <strain evidence="3">cv. 10/8</strain>
        <tissue evidence="2">Leaf</tissue>
    </source>
</reference>
<name>A0A392MIV0_9FABA</name>
<gene>
    <name evidence="2" type="ORF">A2U01_0007853</name>
</gene>
<organism evidence="2 3">
    <name type="scientific">Trifolium medium</name>
    <dbReference type="NCBI Taxonomy" id="97028"/>
    <lineage>
        <taxon>Eukaryota</taxon>
        <taxon>Viridiplantae</taxon>
        <taxon>Streptophyta</taxon>
        <taxon>Embryophyta</taxon>
        <taxon>Tracheophyta</taxon>
        <taxon>Spermatophyta</taxon>
        <taxon>Magnoliopsida</taxon>
        <taxon>eudicotyledons</taxon>
        <taxon>Gunneridae</taxon>
        <taxon>Pentapetalae</taxon>
        <taxon>rosids</taxon>
        <taxon>fabids</taxon>
        <taxon>Fabales</taxon>
        <taxon>Fabaceae</taxon>
        <taxon>Papilionoideae</taxon>
        <taxon>50 kb inversion clade</taxon>
        <taxon>NPAAA clade</taxon>
        <taxon>Hologalegina</taxon>
        <taxon>IRL clade</taxon>
        <taxon>Trifolieae</taxon>
        <taxon>Trifolium</taxon>
    </lineage>
</organism>
<protein>
    <submittedName>
        <fullName evidence="2">Phospholipase D p1-like</fullName>
    </submittedName>
</protein>
<proteinExistence type="predicted"/>
<feature type="non-terminal residue" evidence="2">
    <location>
        <position position="1"/>
    </location>
</feature>
<feature type="compositionally biased region" description="Acidic residues" evidence="1">
    <location>
        <begin position="52"/>
        <end position="61"/>
    </location>
</feature>
<dbReference type="AlphaFoldDB" id="A0A392MIV0"/>
<evidence type="ECO:0000313" key="3">
    <source>
        <dbReference type="Proteomes" id="UP000265520"/>
    </source>
</evidence>
<dbReference type="EMBL" id="LXQA010011316">
    <property type="protein sequence ID" value="MCH86989.1"/>
    <property type="molecule type" value="Genomic_DNA"/>
</dbReference>
<keyword evidence="3" id="KW-1185">Reference proteome</keyword>